<dbReference type="OrthoDB" id="6275927at2759"/>
<evidence type="ECO:0000256" key="4">
    <source>
        <dbReference type="ARBA" id="ARBA00023242"/>
    </source>
</evidence>
<dbReference type="Gene3D" id="1.10.287.100">
    <property type="match status" value="1"/>
</dbReference>
<dbReference type="AlphaFoldDB" id="A0A6P4HYT2"/>
<dbReference type="Pfam" id="PF03153">
    <property type="entry name" value="TFIIA"/>
    <property type="match status" value="2"/>
</dbReference>
<feature type="region of interest" description="Disordered" evidence="5">
    <location>
        <begin position="63"/>
        <end position="167"/>
    </location>
</feature>
<evidence type="ECO:0000256" key="1">
    <source>
        <dbReference type="ARBA" id="ARBA00004123"/>
    </source>
</evidence>
<evidence type="ECO:0000256" key="2">
    <source>
        <dbReference type="ARBA" id="ARBA00010059"/>
    </source>
</evidence>
<evidence type="ECO:0000313" key="7">
    <source>
        <dbReference type="RefSeq" id="XP_017020920.1"/>
    </source>
</evidence>
<dbReference type="InterPro" id="IPR009088">
    <property type="entry name" value="TFIIA_b-brl"/>
</dbReference>
<sequence length="219" mass="24854">MAPSKKKAKVPKSQAVVPRFCQRVIDDVVSNMRQAFLDDGVGEQALQRMLHMWRSKMMKSKSIDLSPAIPPTPEAVEDLDEEPCCSTSKRSKKEKSKTLGTARQLDGPLDDSDDETFDNYLDYDDEGDDPDDPDDPDDEAENSEAEAEVEDEEEPLNSGDDLTDDEAIEEKFETENMVACQYDVVSRSRNKWKFIFRDGMMKIHGKEFVFKKAEGDAVW</sequence>
<dbReference type="InterPro" id="IPR004855">
    <property type="entry name" value="TFIIA_asu/bsu"/>
</dbReference>
<dbReference type="RefSeq" id="XP_017020920.1">
    <property type="nucleotide sequence ID" value="XM_017165431.3"/>
</dbReference>
<dbReference type="SUPFAM" id="SSF47396">
    <property type="entry name" value="Transcription factor IIA (TFIIA), alpha-helical domain"/>
    <property type="match status" value="1"/>
</dbReference>
<dbReference type="GeneID" id="108073698"/>
<proteinExistence type="inferred from homology"/>
<name>A0A6P4HYT2_DROKI</name>
<dbReference type="GO" id="GO:0006367">
    <property type="term" value="P:transcription initiation at RNA polymerase II promoter"/>
    <property type="evidence" value="ECO:0007669"/>
    <property type="project" value="InterPro"/>
</dbReference>
<keyword evidence="3" id="KW-0804">Transcription</keyword>
<reference evidence="7" key="1">
    <citation type="submission" date="2025-08" db="UniProtKB">
        <authorList>
            <consortium name="RefSeq"/>
        </authorList>
    </citation>
    <scope>IDENTIFICATION</scope>
    <source>
        <strain evidence="7">14028-0561.14</strain>
        <tissue evidence="7">Whole fly</tissue>
    </source>
</reference>
<accession>A0A6P4HYT2</accession>
<evidence type="ECO:0000256" key="3">
    <source>
        <dbReference type="ARBA" id="ARBA00023163"/>
    </source>
</evidence>
<dbReference type="PANTHER" id="PTHR12694:SF8">
    <property type="entry name" value="TRANSCRIPTION INITIATION FACTOR IIA SUBUNIT 1"/>
    <property type="match status" value="1"/>
</dbReference>
<keyword evidence="6" id="KW-1185">Reference proteome</keyword>
<comment type="similarity">
    <text evidence="2">Belongs to the TFIIA subunit 1 family.</text>
</comment>
<keyword evidence="4" id="KW-0539">Nucleus</keyword>
<dbReference type="Proteomes" id="UP001652661">
    <property type="component" value="Chromosome 3R"/>
</dbReference>
<gene>
    <name evidence="7" type="primary">LOC108073698</name>
</gene>
<dbReference type="SMART" id="SM01371">
    <property type="entry name" value="TFIIA"/>
    <property type="match status" value="1"/>
</dbReference>
<dbReference type="GO" id="GO:0005672">
    <property type="term" value="C:transcription factor TFIIA complex"/>
    <property type="evidence" value="ECO:0007669"/>
    <property type="project" value="InterPro"/>
</dbReference>
<dbReference type="PANTHER" id="PTHR12694">
    <property type="entry name" value="TRANSCRIPTION INITIATION FACTOR IIA SUBUNIT 1"/>
    <property type="match status" value="1"/>
</dbReference>
<comment type="subcellular location">
    <subcellularLocation>
        <location evidence="1">Nucleus</location>
    </subcellularLocation>
</comment>
<protein>
    <submittedName>
        <fullName evidence="7">Transcription initiation factor IIA subunit 1-like</fullName>
    </submittedName>
</protein>
<organism evidence="6 7">
    <name type="scientific">Drosophila kikkawai</name>
    <name type="common">Fruit fly</name>
    <dbReference type="NCBI Taxonomy" id="30033"/>
    <lineage>
        <taxon>Eukaryota</taxon>
        <taxon>Metazoa</taxon>
        <taxon>Ecdysozoa</taxon>
        <taxon>Arthropoda</taxon>
        <taxon>Hexapoda</taxon>
        <taxon>Insecta</taxon>
        <taxon>Pterygota</taxon>
        <taxon>Neoptera</taxon>
        <taxon>Endopterygota</taxon>
        <taxon>Diptera</taxon>
        <taxon>Brachycera</taxon>
        <taxon>Muscomorpha</taxon>
        <taxon>Ephydroidea</taxon>
        <taxon>Drosophilidae</taxon>
        <taxon>Drosophila</taxon>
        <taxon>Sophophora</taxon>
    </lineage>
</organism>
<feature type="compositionally biased region" description="Acidic residues" evidence="5">
    <location>
        <begin position="108"/>
        <end position="167"/>
    </location>
</feature>
<evidence type="ECO:0000313" key="6">
    <source>
        <dbReference type="Proteomes" id="UP001652661"/>
    </source>
</evidence>
<dbReference type="Gene3D" id="2.30.18.10">
    <property type="entry name" value="Transcription factor IIA (TFIIA), beta-barrel domain"/>
    <property type="match status" value="1"/>
</dbReference>
<evidence type="ECO:0000256" key="5">
    <source>
        <dbReference type="SAM" id="MobiDB-lite"/>
    </source>
</evidence>
<dbReference type="SUPFAM" id="SSF50784">
    <property type="entry name" value="Transcription factor IIA (TFIIA), beta-barrel domain"/>
    <property type="match status" value="1"/>
</dbReference>
<dbReference type="CDD" id="cd07976">
    <property type="entry name" value="TFIIA_alpha_beta_like"/>
    <property type="match status" value="1"/>
</dbReference>